<organism evidence="1 3">
    <name type="scientific">Nocardia cyriacigeorgica</name>
    <dbReference type="NCBI Taxonomy" id="135487"/>
    <lineage>
        <taxon>Bacteria</taxon>
        <taxon>Bacillati</taxon>
        <taxon>Actinomycetota</taxon>
        <taxon>Actinomycetes</taxon>
        <taxon>Mycobacteriales</taxon>
        <taxon>Nocardiaceae</taxon>
        <taxon>Nocardia</taxon>
    </lineage>
</organism>
<accession>A0A6P1D9R9</accession>
<dbReference type="AlphaFoldDB" id="A0A6P1D9R9"/>
<evidence type="ECO:0000313" key="1">
    <source>
        <dbReference type="EMBL" id="NEW45042.1"/>
    </source>
</evidence>
<dbReference type="Gene3D" id="3.40.50.720">
    <property type="entry name" value="NAD(P)-binding Rossmann-like Domain"/>
    <property type="match status" value="1"/>
</dbReference>
<dbReference type="SUPFAM" id="SSF51735">
    <property type="entry name" value="NAD(P)-binding Rossmann-fold domains"/>
    <property type="match status" value="2"/>
</dbReference>
<evidence type="ECO:0000313" key="3">
    <source>
        <dbReference type="Proteomes" id="UP000468928"/>
    </source>
</evidence>
<dbReference type="InterPro" id="IPR036291">
    <property type="entry name" value="NAD(P)-bd_dom_sf"/>
</dbReference>
<evidence type="ECO:0000313" key="4">
    <source>
        <dbReference type="Proteomes" id="UP000470876"/>
    </source>
</evidence>
<dbReference type="EMBL" id="JAAGUX010000006">
    <property type="protein sequence ID" value="NEW55114.1"/>
    <property type="molecule type" value="Genomic_DNA"/>
</dbReference>
<dbReference type="Proteomes" id="UP000468928">
    <property type="component" value="Unassembled WGS sequence"/>
</dbReference>
<protein>
    <submittedName>
        <fullName evidence="1">Saccharopine dehydrogenase</fullName>
    </submittedName>
</protein>
<reference evidence="3 4" key="1">
    <citation type="submission" date="2020-01" db="EMBL/GenBank/DDBJ databases">
        <title>Genetics and antimicrobial susceptibilities of Nocardia species isolated from the soil; a comparison with species isolated from humans.</title>
        <authorList>
            <person name="Carrasco G."/>
            <person name="Monzon S."/>
            <person name="Sansegundo M."/>
            <person name="Garcia E."/>
            <person name="Garrido N."/>
            <person name="Medina M.J."/>
            <person name="Villalon P."/>
            <person name="Ramirez-Arocha A.C."/>
            <person name="Jimenez P."/>
            <person name="Cuesta I."/>
            <person name="Valdezate S."/>
        </authorList>
    </citation>
    <scope>NUCLEOTIDE SEQUENCE [LARGE SCALE GENOMIC DNA]</scope>
    <source>
        <strain evidence="1 3">CNM20110639</strain>
        <strain evidence="2 4">CNM20110649</strain>
    </source>
</reference>
<keyword evidence="4" id="KW-1185">Reference proteome</keyword>
<comment type="caution">
    <text evidence="1">The sequence shown here is derived from an EMBL/GenBank/DDBJ whole genome shotgun (WGS) entry which is preliminary data.</text>
</comment>
<dbReference type="RefSeq" id="WP_163828856.1">
    <property type="nucleotide sequence ID" value="NZ_JAAGUX010000006.1"/>
</dbReference>
<evidence type="ECO:0000313" key="2">
    <source>
        <dbReference type="EMBL" id="NEW55114.1"/>
    </source>
</evidence>
<gene>
    <name evidence="1" type="ORF">GV789_11320</name>
    <name evidence="2" type="ORF">GV794_05480</name>
</gene>
<dbReference type="EMBL" id="JAAGUZ010000025">
    <property type="protein sequence ID" value="NEW45042.1"/>
    <property type="molecule type" value="Genomic_DNA"/>
</dbReference>
<name>A0A6P1D9R9_9NOCA</name>
<sequence>MDHRKPVLLLGGSGQAGSDTAAHLRRWHPELPLTIAGRNPARAQRVADELGGATAITIDLTRRDLGLPAGEQYAAVVATVWDSRLNGLRFAQDHGAPYASLSSGMIDIAPEITAGTQRPAAAPVLMASHWAAGVITLVALEWAKEFDRVDTIRIGAILDENDAGGPAGLADLERWAEVTSAGYARRDGVFAWIGAAEAQVELHSLDGTAVTGQTVPILDVTSLGLATGAPNVEFAFAVGESAGSRRGEGPSVEIRIDLEGLGRSGAPLTINRHVVHLSGQRPLTSLGLALGVERLLGLRGDAVTPGIYTPEVLLDSAYVVEQLVDVGTSFVDV</sequence>
<dbReference type="Proteomes" id="UP000470876">
    <property type="component" value="Unassembled WGS sequence"/>
</dbReference>
<proteinExistence type="predicted"/>